<dbReference type="Proteomes" id="UP000767947">
    <property type="component" value="Unassembled WGS sequence"/>
</dbReference>
<reference evidence="2 3" key="1">
    <citation type="submission" date="2020-02" db="EMBL/GenBank/DDBJ databases">
        <title>Flavobacterium sp. genome.</title>
        <authorList>
            <person name="Jung H.S."/>
            <person name="Baek J.H."/>
            <person name="Jeon C.O."/>
        </authorList>
    </citation>
    <scope>NUCLEOTIDE SEQUENCE [LARGE SCALE GENOMIC DNA]</scope>
    <source>
        <strain evidence="2 3">SE-s27</strain>
    </source>
</reference>
<dbReference type="EMBL" id="JAAMPT010000205">
    <property type="protein sequence ID" value="NMH25063.1"/>
    <property type="molecule type" value="Genomic_DNA"/>
</dbReference>
<dbReference type="Pfam" id="PF12047">
    <property type="entry name" value="DNMT1-RFD"/>
    <property type="match status" value="1"/>
</dbReference>
<proteinExistence type="predicted"/>
<feature type="domain" description="RFTS" evidence="1">
    <location>
        <begin position="62"/>
        <end position="168"/>
    </location>
</feature>
<evidence type="ECO:0000313" key="3">
    <source>
        <dbReference type="Proteomes" id="UP000767947"/>
    </source>
</evidence>
<dbReference type="RefSeq" id="WP_169523640.1">
    <property type="nucleotide sequence ID" value="NZ_JAAMPT010000205.1"/>
</dbReference>
<name>A0ABX1QTM4_9FLAO</name>
<sequence length="214" mass="24514">MKKLFYLLLFIPLLGYSTFYKGTITFNDDTIKEGFIEIPEYYSQKIKFKIDNNSKSEKFEIDIVKKFEIVNSKNDTVFFETIILATPNVFNSEKLNIDKKKSWARVIKKSKISLYSISEGWSNGVGVSPGATSSTPYSKYYIKKPNTEYAIYFHMILGSSGLTIAVNNFNSIVKTSKIIFNDDCPKILERINKEEFKTKGLVTIVDLYDETCGD</sequence>
<evidence type="ECO:0000313" key="2">
    <source>
        <dbReference type="EMBL" id="NMH25063.1"/>
    </source>
</evidence>
<keyword evidence="3" id="KW-1185">Reference proteome</keyword>
<accession>A0ABX1QTM4</accession>
<gene>
    <name evidence="2" type="ORF">G6042_07265</name>
</gene>
<organism evidence="2 3">
    <name type="scientific">Flavobacterium solisilvae</name>
    <dbReference type="NCBI Taxonomy" id="1852019"/>
    <lineage>
        <taxon>Bacteria</taxon>
        <taxon>Pseudomonadati</taxon>
        <taxon>Bacteroidota</taxon>
        <taxon>Flavobacteriia</taxon>
        <taxon>Flavobacteriales</taxon>
        <taxon>Flavobacteriaceae</taxon>
        <taxon>Flavobacterium</taxon>
    </lineage>
</organism>
<protein>
    <recommendedName>
        <fullName evidence="1">RFTS domain-containing protein</fullName>
    </recommendedName>
</protein>
<evidence type="ECO:0000259" key="1">
    <source>
        <dbReference type="Pfam" id="PF12047"/>
    </source>
</evidence>
<comment type="caution">
    <text evidence="2">The sequence shown here is derived from an EMBL/GenBank/DDBJ whole genome shotgun (WGS) entry which is preliminary data.</text>
</comment>
<dbReference type="InterPro" id="IPR022702">
    <property type="entry name" value="Cytosine_MeTrfase1_RFD"/>
</dbReference>